<gene>
    <name evidence="10" type="ORF">TEA_030051</name>
</gene>
<dbReference type="GO" id="GO:0005739">
    <property type="term" value="C:mitochondrion"/>
    <property type="evidence" value="ECO:0007669"/>
    <property type="project" value="TreeGrafter"/>
</dbReference>
<dbReference type="GO" id="GO:0016971">
    <property type="term" value="F:flavin-dependent sulfhydryl oxidase activity"/>
    <property type="evidence" value="ECO:0007669"/>
    <property type="project" value="InterPro"/>
</dbReference>
<comment type="catalytic activity">
    <reaction evidence="6">
        <text>2 R'C(R)SH + O2 = R'C(R)S-S(R)CR' + H2O2</text>
        <dbReference type="Rhea" id="RHEA:17357"/>
        <dbReference type="ChEBI" id="CHEBI:15379"/>
        <dbReference type="ChEBI" id="CHEBI:16240"/>
        <dbReference type="ChEBI" id="CHEBI:16520"/>
        <dbReference type="ChEBI" id="CHEBI:17412"/>
        <dbReference type="EC" id="1.8.3.2"/>
    </reaction>
    <physiologicalReaction direction="left-to-right" evidence="6">
        <dbReference type="Rhea" id="RHEA:17358"/>
    </physiologicalReaction>
</comment>
<evidence type="ECO:0000313" key="11">
    <source>
        <dbReference type="Proteomes" id="UP000306102"/>
    </source>
</evidence>
<evidence type="ECO:0000313" key="10">
    <source>
        <dbReference type="EMBL" id="THG00327.1"/>
    </source>
</evidence>
<dbReference type="AlphaFoldDB" id="A0A4V3WKC3"/>
<evidence type="ECO:0000256" key="8">
    <source>
        <dbReference type="RuleBase" id="RU371123"/>
    </source>
</evidence>
<dbReference type="GO" id="GO:0050660">
    <property type="term" value="F:flavin adenine dinucleotide binding"/>
    <property type="evidence" value="ECO:0007669"/>
    <property type="project" value="TreeGrafter"/>
</dbReference>
<keyword evidence="11" id="KW-1185">Reference proteome</keyword>
<dbReference type="EMBL" id="SDRB02011711">
    <property type="protein sequence ID" value="THG00327.1"/>
    <property type="molecule type" value="Genomic_DNA"/>
</dbReference>
<dbReference type="SUPFAM" id="SSF69000">
    <property type="entry name" value="FAD-dependent thiol oxidase"/>
    <property type="match status" value="1"/>
</dbReference>
<dbReference type="Pfam" id="PF04777">
    <property type="entry name" value="Evr1_Alr"/>
    <property type="match status" value="1"/>
</dbReference>
<evidence type="ECO:0000259" key="9">
    <source>
        <dbReference type="PROSITE" id="PS51324"/>
    </source>
</evidence>
<reference evidence="10 11" key="1">
    <citation type="journal article" date="2018" name="Proc. Natl. Acad. Sci. U.S.A.">
        <title>Draft genome sequence of Camellia sinensis var. sinensis provides insights into the evolution of the tea genome and tea quality.</title>
        <authorList>
            <person name="Wei C."/>
            <person name="Yang H."/>
            <person name="Wang S."/>
            <person name="Zhao J."/>
            <person name="Liu C."/>
            <person name="Gao L."/>
            <person name="Xia E."/>
            <person name="Lu Y."/>
            <person name="Tai Y."/>
            <person name="She G."/>
            <person name="Sun J."/>
            <person name="Cao H."/>
            <person name="Tong W."/>
            <person name="Gao Q."/>
            <person name="Li Y."/>
            <person name="Deng W."/>
            <person name="Jiang X."/>
            <person name="Wang W."/>
            <person name="Chen Q."/>
            <person name="Zhang S."/>
            <person name="Li H."/>
            <person name="Wu J."/>
            <person name="Wang P."/>
            <person name="Li P."/>
            <person name="Shi C."/>
            <person name="Zheng F."/>
            <person name="Jian J."/>
            <person name="Huang B."/>
            <person name="Shan D."/>
            <person name="Shi M."/>
            <person name="Fang C."/>
            <person name="Yue Y."/>
            <person name="Li F."/>
            <person name="Li D."/>
            <person name="Wei S."/>
            <person name="Han B."/>
            <person name="Jiang C."/>
            <person name="Yin Y."/>
            <person name="Xia T."/>
            <person name="Zhang Z."/>
            <person name="Bennetzen J.L."/>
            <person name="Zhao S."/>
            <person name="Wan X."/>
        </authorList>
    </citation>
    <scope>NUCLEOTIDE SEQUENCE [LARGE SCALE GENOMIC DNA]</scope>
    <source>
        <strain evidence="11">cv. Shuchazao</strain>
        <tissue evidence="10">Leaf</tissue>
    </source>
</reference>
<evidence type="ECO:0000256" key="5">
    <source>
        <dbReference type="ARBA" id="ARBA00023157"/>
    </source>
</evidence>
<comment type="cofactor">
    <cofactor evidence="1 8">
        <name>FAD</name>
        <dbReference type="ChEBI" id="CHEBI:57692"/>
    </cofactor>
</comment>
<dbReference type="PROSITE" id="PS51324">
    <property type="entry name" value="ERV_ALR"/>
    <property type="match status" value="1"/>
</dbReference>
<dbReference type="InterPro" id="IPR039799">
    <property type="entry name" value="ALR/ERV"/>
</dbReference>
<evidence type="ECO:0000256" key="7">
    <source>
        <dbReference type="ARBA" id="ARBA00054445"/>
    </source>
</evidence>
<dbReference type="FunFam" id="1.20.120.310:FF:000002">
    <property type="entry name" value="Sulfhydryl oxidase"/>
    <property type="match status" value="1"/>
</dbReference>
<sequence>MSEKENPLQAIFQTFEKISHGVRIYFSQFACLTNNNYPSPTNGRPLFSLSSSFKANPLIASEHSTLFQPKEILNEGKSATPITKEELGRATWTFLHTLAAQYPDNPTRQQRKDVKELMEILSRMYPCKDCADHFKEILRANPVQAGSQAEFSQWLCHAHNVVNRSLGKLVFPCERVDARWGKMECEQRACDLQGTTTFFGDNMR</sequence>
<keyword evidence="3 8" id="KW-0274">FAD</keyword>
<keyword evidence="5" id="KW-1015">Disulfide bond</keyword>
<evidence type="ECO:0000256" key="4">
    <source>
        <dbReference type="ARBA" id="ARBA00023002"/>
    </source>
</evidence>
<comment type="function">
    <text evidence="7">FAD-dependent sulfhydryl oxidase that catalyzes disulfide bond formation. Oxidizes thioredoxin in vitro. Required for the import and folding of small cysteine-containing proteins in the mitochondrial intermembrane space, and can act independently of the oxidoreductase MIA40. Can oxidize the cytochrome c oxidase assembly protein COX19, a typical substrate of MIA40.</text>
</comment>
<organism evidence="10 11">
    <name type="scientific">Camellia sinensis var. sinensis</name>
    <name type="common">China tea</name>
    <dbReference type="NCBI Taxonomy" id="542762"/>
    <lineage>
        <taxon>Eukaryota</taxon>
        <taxon>Viridiplantae</taxon>
        <taxon>Streptophyta</taxon>
        <taxon>Embryophyta</taxon>
        <taxon>Tracheophyta</taxon>
        <taxon>Spermatophyta</taxon>
        <taxon>Magnoliopsida</taxon>
        <taxon>eudicotyledons</taxon>
        <taxon>Gunneridae</taxon>
        <taxon>Pentapetalae</taxon>
        <taxon>asterids</taxon>
        <taxon>Ericales</taxon>
        <taxon>Theaceae</taxon>
        <taxon>Camellia</taxon>
    </lineage>
</organism>
<accession>A0A4V3WKC3</accession>
<dbReference type="STRING" id="542762.A0A4V3WKC3"/>
<dbReference type="InterPro" id="IPR036774">
    <property type="entry name" value="ERV/ALR_sulphydryl_oxid_sf"/>
</dbReference>
<evidence type="ECO:0000256" key="3">
    <source>
        <dbReference type="ARBA" id="ARBA00022827"/>
    </source>
</evidence>
<keyword evidence="2 8" id="KW-0285">Flavoprotein</keyword>
<dbReference type="InterPro" id="IPR017905">
    <property type="entry name" value="ERV/ALR_sulphydryl_oxidase"/>
</dbReference>
<dbReference type="PANTHER" id="PTHR12645">
    <property type="entry name" value="ALR/ERV"/>
    <property type="match status" value="1"/>
</dbReference>
<evidence type="ECO:0000256" key="2">
    <source>
        <dbReference type="ARBA" id="ARBA00022630"/>
    </source>
</evidence>
<evidence type="ECO:0000256" key="6">
    <source>
        <dbReference type="ARBA" id="ARBA00052964"/>
    </source>
</evidence>
<dbReference type="EC" id="1.8.3.2" evidence="8"/>
<name>A0A4V3WKC3_CAMSN</name>
<protein>
    <recommendedName>
        <fullName evidence="8">Sulfhydryl oxidase</fullName>
        <ecNumber evidence="8">1.8.3.2</ecNumber>
    </recommendedName>
</protein>
<proteinExistence type="predicted"/>
<dbReference type="Proteomes" id="UP000306102">
    <property type="component" value="Unassembled WGS sequence"/>
</dbReference>
<dbReference type="PANTHER" id="PTHR12645:SF0">
    <property type="entry name" value="FAD-LINKED SULFHYDRYL OXIDASE ALR"/>
    <property type="match status" value="1"/>
</dbReference>
<keyword evidence="4 8" id="KW-0560">Oxidoreductase</keyword>
<evidence type="ECO:0000256" key="1">
    <source>
        <dbReference type="ARBA" id="ARBA00001974"/>
    </source>
</evidence>
<dbReference type="Gene3D" id="1.20.120.310">
    <property type="entry name" value="ERV/ALR sulfhydryl oxidase domain"/>
    <property type="match status" value="1"/>
</dbReference>
<feature type="domain" description="ERV/ALR sulfhydryl oxidase" evidence="9">
    <location>
        <begin position="80"/>
        <end position="180"/>
    </location>
</feature>
<comment type="caution">
    <text evidence="10">The sequence shown here is derived from an EMBL/GenBank/DDBJ whole genome shotgun (WGS) entry which is preliminary data.</text>
</comment>